<name>A0ABW0IL48_9BACT</name>
<evidence type="ECO:0000256" key="1">
    <source>
        <dbReference type="SAM" id="SignalP"/>
    </source>
</evidence>
<protein>
    <recommendedName>
        <fullName evidence="4">DUF3244 domain-containing protein</fullName>
    </recommendedName>
</protein>
<organism evidence="2 3">
    <name type="scientific">Larkinella bovis</name>
    <dbReference type="NCBI Taxonomy" id="683041"/>
    <lineage>
        <taxon>Bacteria</taxon>
        <taxon>Pseudomonadati</taxon>
        <taxon>Bacteroidota</taxon>
        <taxon>Cytophagia</taxon>
        <taxon>Cytophagales</taxon>
        <taxon>Spirosomataceae</taxon>
        <taxon>Larkinella</taxon>
    </lineage>
</organism>
<sequence>MKALVGTLICAALLSATLATATPNTPKSRSFETSSFVTRQNKIWVAVEKSSSTPVTVILRNKDNQVFFKRFIGKDESKFVAKLDVSALLEGEYELEFVSSEGSVKKIVNIGKPVVQEPIRLISMK</sequence>
<proteinExistence type="predicted"/>
<evidence type="ECO:0000313" key="3">
    <source>
        <dbReference type="Proteomes" id="UP001596106"/>
    </source>
</evidence>
<reference evidence="3" key="1">
    <citation type="journal article" date="2019" name="Int. J. Syst. Evol. Microbiol.">
        <title>The Global Catalogue of Microorganisms (GCM) 10K type strain sequencing project: providing services to taxonomists for standard genome sequencing and annotation.</title>
        <authorList>
            <consortium name="The Broad Institute Genomics Platform"/>
            <consortium name="The Broad Institute Genome Sequencing Center for Infectious Disease"/>
            <person name="Wu L."/>
            <person name="Ma J."/>
        </authorList>
    </citation>
    <scope>NUCLEOTIDE SEQUENCE [LARGE SCALE GENOMIC DNA]</scope>
    <source>
        <strain evidence="3">CCUG 55250</strain>
    </source>
</reference>
<dbReference type="Proteomes" id="UP001596106">
    <property type="component" value="Unassembled WGS sequence"/>
</dbReference>
<gene>
    <name evidence="2" type="ORF">ACFPMF_27205</name>
</gene>
<evidence type="ECO:0008006" key="4">
    <source>
        <dbReference type="Google" id="ProtNLM"/>
    </source>
</evidence>
<dbReference type="RefSeq" id="WP_379851169.1">
    <property type="nucleotide sequence ID" value="NZ_JBHSMA010000018.1"/>
</dbReference>
<dbReference type="EMBL" id="JBHSMA010000018">
    <property type="protein sequence ID" value="MFC5413043.1"/>
    <property type="molecule type" value="Genomic_DNA"/>
</dbReference>
<keyword evidence="1" id="KW-0732">Signal</keyword>
<keyword evidence="3" id="KW-1185">Reference proteome</keyword>
<feature type="chain" id="PRO_5047225457" description="DUF3244 domain-containing protein" evidence="1">
    <location>
        <begin position="22"/>
        <end position="125"/>
    </location>
</feature>
<feature type="signal peptide" evidence="1">
    <location>
        <begin position="1"/>
        <end position="21"/>
    </location>
</feature>
<comment type="caution">
    <text evidence="2">The sequence shown here is derived from an EMBL/GenBank/DDBJ whole genome shotgun (WGS) entry which is preliminary data.</text>
</comment>
<accession>A0ABW0IL48</accession>
<evidence type="ECO:0000313" key="2">
    <source>
        <dbReference type="EMBL" id="MFC5413043.1"/>
    </source>
</evidence>